<reference evidence="3" key="1">
    <citation type="journal article" date="2019" name="Int. J. Syst. Evol. Microbiol.">
        <title>The Global Catalogue of Microorganisms (GCM) 10K type strain sequencing project: providing services to taxonomists for standard genome sequencing and annotation.</title>
        <authorList>
            <consortium name="The Broad Institute Genomics Platform"/>
            <consortium name="The Broad Institute Genome Sequencing Center for Infectious Disease"/>
            <person name="Wu L."/>
            <person name="Ma J."/>
        </authorList>
    </citation>
    <scope>NUCLEOTIDE SEQUENCE [LARGE SCALE GENOMIC DNA]</scope>
    <source>
        <strain evidence="3">CGMCC 1.12922</strain>
    </source>
</reference>
<dbReference type="Gene3D" id="3.20.20.140">
    <property type="entry name" value="Metal-dependent hydrolases"/>
    <property type="match status" value="1"/>
</dbReference>
<evidence type="ECO:0000313" key="3">
    <source>
        <dbReference type="Proteomes" id="UP000617355"/>
    </source>
</evidence>
<dbReference type="SUPFAM" id="SSF51556">
    <property type="entry name" value="Metallo-dependent hydrolases"/>
    <property type="match status" value="1"/>
</dbReference>
<dbReference type="PIRSF" id="PIRSF039004">
    <property type="entry name" value="ADE_EF_0837"/>
    <property type="match status" value="1"/>
</dbReference>
<dbReference type="Gene3D" id="2.30.40.10">
    <property type="entry name" value="Urease, subunit C, domain 1"/>
    <property type="match status" value="1"/>
</dbReference>
<dbReference type="PANTHER" id="PTHR42717:SF1">
    <property type="entry name" value="IMIDAZOLONEPROPIONASE AND RELATED AMIDOHYDROLASES"/>
    <property type="match status" value="1"/>
</dbReference>
<gene>
    <name evidence="2" type="ORF">GCM10011358_23930</name>
</gene>
<dbReference type="InterPro" id="IPR020043">
    <property type="entry name" value="Deacetylase_Atu3266-like"/>
</dbReference>
<feature type="domain" description="Amidohydrolase-related" evidence="1">
    <location>
        <begin position="55"/>
        <end position="373"/>
    </location>
</feature>
<dbReference type="PANTHER" id="PTHR42717">
    <property type="entry name" value="DIHYDROOROTASE-RELATED"/>
    <property type="match status" value="1"/>
</dbReference>
<dbReference type="NCBIfam" id="NF006689">
    <property type="entry name" value="PRK09237.1"/>
    <property type="match status" value="1"/>
</dbReference>
<protein>
    <submittedName>
        <fullName evidence="2">Amidohydrolase</fullName>
    </submittedName>
</protein>
<name>A0ABQ1QS13_9RHOB</name>
<dbReference type="EMBL" id="BMGI01000004">
    <property type="protein sequence ID" value="GGD39204.1"/>
    <property type="molecule type" value="Genomic_DNA"/>
</dbReference>
<dbReference type="Proteomes" id="UP000617355">
    <property type="component" value="Unassembled WGS sequence"/>
</dbReference>
<proteinExistence type="predicted"/>
<accession>A0ABQ1QS13</accession>
<dbReference type="InterPro" id="IPR032466">
    <property type="entry name" value="Metal_Hydrolase"/>
</dbReference>
<dbReference type="Pfam" id="PF01979">
    <property type="entry name" value="Amidohydro_1"/>
    <property type="match status" value="1"/>
</dbReference>
<keyword evidence="3" id="KW-1185">Reference proteome</keyword>
<dbReference type="InterPro" id="IPR011059">
    <property type="entry name" value="Metal-dep_hydrolase_composite"/>
</dbReference>
<evidence type="ECO:0000313" key="2">
    <source>
        <dbReference type="EMBL" id="GGD39204.1"/>
    </source>
</evidence>
<organism evidence="2 3">
    <name type="scientific">Sinisalibacter lacisalsi</name>
    <dbReference type="NCBI Taxonomy" id="1526570"/>
    <lineage>
        <taxon>Bacteria</taxon>
        <taxon>Pseudomonadati</taxon>
        <taxon>Pseudomonadota</taxon>
        <taxon>Alphaproteobacteria</taxon>
        <taxon>Rhodobacterales</taxon>
        <taxon>Roseobacteraceae</taxon>
        <taxon>Sinisalibacter</taxon>
    </lineage>
</organism>
<dbReference type="SUPFAM" id="SSF51338">
    <property type="entry name" value="Composite domain of metallo-dependent hydrolases"/>
    <property type="match status" value="1"/>
</dbReference>
<comment type="caution">
    <text evidence="2">The sequence shown here is derived from an EMBL/GenBank/DDBJ whole genome shotgun (WGS) entry which is preliminary data.</text>
</comment>
<dbReference type="InterPro" id="IPR006680">
    <property type="entry name" value="Amidohydro-rel"/>
</dbReference>
<evidence type="ECO:0000259" key="1">
    <source>
        <dbReference type="Pfam" id="PF01979"/>
    </source>
</evidence>
<sequence length="385" mass="40146">MAAFDLVLKGGRVIDTVQDLDGRFDLGFRAGKVAAVEPWIDPESALELRDVSGKIVTPGLIDLHTHVYWGGTSLGVEVDEIARRSGTTTFVDAGSAGAGNIAGFRKHVIEPAAPRILAYLNISFPGIFAFSKSVMVGECEDLRLLNARECMALAREHADLIVGIKARVGATAGGQSGLAPLALAIEVADELGLPVMAHIDNPPPTREEVLGALRPGDILTHCFRPFPNAPIHGNGQIRQAILDARERGVIFDIGHGYGGFGFRSARAALEQGVQPDVLSSDVHALSVEGPAFDILAVMSKFMALGMSLTEVVKAATAAPARALRRDDLGTLRVGAAGDATIIEETAGDFLHTDALGEAIAAKSGLALSGVVIGGAWWADGPSAAA</sequence>